<sequence length="272" mass="30514">MIFYAKREWFLSILILLYIMLLIRDPSLLGRTIDFIDYESLAVIISLLLVSRGLELSGIFSRAAPKIVELSGSSDLKLLIFITILVAASSAVIMNDTAIFVFIPLILTISRITGISTAEMVTLTAISANIGSALTPIGNPQNIIIWRTYRISMSEFILKMLPYVMLWIVILFFFLWLNGGKKPISKLPLPKVKIKRRLFFTSLALLITNIMLIEKGYAVFAFIITMILMIFAGKESILSLDVALIAVFTLIFIDFKELAFLLSETSFPLNTT</sequence>
<evidence type="ECO:0000256" key="5">
    <source>
        <dbReference type="ARBA" id="ARBA00023136"/>
    </source>
</evidence>
<keyword evidence="2" id="KW-0813">Transport</keyword>
<comment type="subcellular location">
    <subcellularLocation>
        <location evidence="1">Membrane</location>
        <topology evidence="1">Multi-pass membrane protein</topology>
    </subcellularLocation>
</comment>
<dbReference type="InterPro" id="IPR051475">
    <property type="entry name" value="Diverse_Ion_Transporter"/>
</dbReference>
<evidence type="ECO:0000256" key="6">
    <source>
        <dbReference type="SAM" id="Phobius"/>
    </source>
</evidence>
<keyword evidence="5 6" id="KW-0472">Membrane</keyword>
<dbReference type="Pfam" id="PF03600">
    <property type="entry name" value="CitMHS"/>
    <property type="match status" value="1"/>
</dbReference>
<dbReference type="InterPro" id="IPR004680">
    <property type="entry name" value="Cit_transptr-like_dom"/>
</dbReference>
<dbReference type="EMBL" id="DRTU01000009">
    <property type="protein sequence ID" value="HHH99894.1"/>
    <property type="molecule type" value="Genomic_DNA"/>
</dbReference>
<keyword evidence="4 6" id="KW-1133">Transmembrane helix</keyword>
<dbReference type="PANTHER" id="PTHR43568">
    <property type="entry name" value="P PROTEIN"/>
    <property type="match status" value="1"/>
</dbReference>
<organism evidence="8">
    <name type="scientific">Thermococcus litoralis</name>
    <dbReference type="NCBI Taxonomy" id="2265"/>
    <lineage>
        <taxon>Archaea</taxon>
        <taxon>Methanobacteriati</taxon>
        <taxon>Methanobacteriota</taxon>
        <taxon>Thermococci</taxon>
        <taxon>Thermococcales</taxon>
        <taxon>Thermococcaceae</taxon>
        <taxon>Thermococcus</taxon>
    </lineage>
</organism>
<evidence type="ECO:0000313" key="8">
    <source>
        <dbReference type="EMBL" id="HHH99894.1"/>
    </source>
</evidence>
<feature type="domain" description="Citrate transporter-like" evidence="7">
    <location>
        <begin position="18"/>
        <end position="235"/>
    </location>
</feature>
<name>A0A7C5JVM8_THELI</name>
<evidence type="ECO:0000256" key="3">
    <source>
        <dbReference type="ARBA" id="ARBA00022692"/>
    </source>
</evidence>
<evidence type="ECO:0000259" key="7">
    <source>
        <dbReference type="Pfam" id="PF03600"/>
    </source>
</evidence>
<proteinExistence type="predicted"/>
<dbReference type="GO" id="GO:0016020">
    <property type="term" value="C:membrane"/>
    <property type="evidence" value="ECO:0007669"/>
    <property type="project" value="UniProtKB-SubCell"/>
</dbReference>
<feature type="transmembrane region" description="Helical" evidence="6">
    <location>
        <begin position="237"/>
        <end position="255"/>
    </location>
</feature>
<comment type="caution">
    <text evidence="8">The sequence shown here is derived from an EMBL/GenBank/DDBJ whole genome shotgun (WGS) entry which is preliminary data.</text>
</comment>
<dbReference type="PANTHER" id="PTHR43568:SF1">
    <property type="entry name" value="P PROTEIN"/>
    <property type="match status" value="1"/>
</dbReference>
<dbReference type="Proteomes" id="UP000886217">
    <property type="component" value="Unassembled WGS sequence"/>
</dbReference>
<feature type="transmembrane region" description="Helical" evidence="6">
    <location>
        <begin position="78"/>
        <end position="107"/>
    </location>
</feature>
<feature type="transmembrane region" description="Helical" evidence="6">
    <location>
        <begin position="156"/>
        <end position="177"/>
    </location>
</feature>
<reference evidence="8" key="1">
    <citation type="journal article" date="2020" name="mSystems">
        <title>Genome- and Community-Level Interaction Insights into Carbon Utilization and Element Cycling Functions of Hydrothermarchaeota in Hydrothermal Sediment.</title>
        <authorList>
            <person name="Zhou Z."/>
            <person name="Liu Y."/>
            <person name="Xu W."/>
            <person name="Pan J."/>
            <person name="Luo Z.H."/>
            <person name="Li M."/>
        </authorList>
    </citation>
    <scope>NUCLEOTIDE SEQUENCE [LARGE SCALE GENOMIC DNA]</scope>
    <source>
        <strain evidence="8">HyVt-93</strain>
    </source>
</reference>
<accession>A0A7C5JVM8</accession>
<dbReference type="AlphaFoldDB" id="A0A7C5JVM8"/>
<feature type="transmembrane region" description="Helical" evidence="6">
    <location>
        <begin position="198"/>
        <end position="231"/>
    </location>
</feature>
<evidence type="ECO:0000256" key="1">
    <source>
        <dbReference type="ARBA" id="ARBA00004141"/>
    </source>
</evidence>
<protein>
    <submittedName>
        <fullName evidence="8">Anion transporter</fullName>
    </submittedName>
</protein>
<gene>
    <name evidence="8" type="ORF">ENL40_00180</name>
</gene>
<keyword evidence="3 6" id="KW-0812">Transmembrane</keyword>
<evidence type="ECO:0000256" key="4">
    <source>
        <dbReference type="ARBA" id="ARBA00022989"/>
    </source>
</evidence>
<dbReference type="GO" id="GO:0055085">
    <property type="term" value="P:transmembrane transport"/>
    <property type="evidence" value="ECO:0007669"/>
    <property type="project" value="InterPro"/>
</dbReference>
<feature type="non-terminal residue" evidence="8">
    <location>
        <position position="272"/>
    </location>
</feature>
<evidence type="ECO:0000256" key="2">
    <source>
        <dbReference type="ARBA" id="ARBA00022448"/>
    </source>
</evidence>